<evidence type="ECO:0000313" key="2">
    <source>
        <dbReference type="Proteomes" id="UP000400981"/>
    </source>
</evidence>
<dbReference type="AlphaFoldDB" id="A0A5E4US05"/>
<reference evidence="1 2" key="1">
    <citation type="submission" date="2019-08" db="EMBL/GenBank/DDBJ databases">
        <authorList>
            <person name="Peeters C."/>
        </authorList>
    </citation>
    <scope>NUCLEOTIDE SEQUENCE [LARGE SCALE GENOMIC DNA]</scope>
    <source>
        <strain evidence="1 2">LMG 31012</strain>
    </source>
</reference>
<accession>A0A5E4US05</accession>
<gene>
    <name evidence="1" type="ORF">PEP31012_02180</name>
</gene>
<keyword evidence="2" id="KW-1185">Reference proteome</keyword>
<organism evidence="1 2">
    <name type="scientific">Pandoraea eparura</name>
    <dbReference type="NCBI Taxonomy" id="2508291"/>
    <lineage>
        <taxon>Bacteria</taxon>
        <taxon>Pseudomonadati</taxon>
        <taxon>Pseudomonadota</taxon>
        <taxon>Betaproteobacteria</taxon>
        <taxon>Burkholderiales</taxon>
        <taxon>Burkholderiaceae</taxon>
        <taxon>Pandoraea</taxon>
    </lineage>
</organism>
<dbReference type="EMBL" id="CABPSH010000004">
    <property type="protein sequence ID" value="VVE02313.1"/>
    <property type="molecule type" value="Genomic_DNA"/>
</dbReference>
<protein>
    <submittedName>
        <fullName evidence="1">Uncharacterized protein</fullName>
    </submittedName>
</protein>
<sequence length="31" mass="3626">MPQRFAGSAWLHIVYKIQPSLRRTLNTIATR</sequence>
<name>A0A5E4US05_9BURK</name>
<evidence type="ECO:0000313" key="1">
    <source>
        <dbReference type="EMBL" id="VVE02313.1"/>
    </source>
</evidence>
<dbReference type="Proteomes" id="UP000400981">
    <property type="component" value="Unassembled WGS sequence"/>
</dbReference>
<proteinExistence type="predicted"/>